<reference evidence="1 2" key="1">
    <citation type="submission" date="2019-07" db="EMBL/GenBank/DDBJ databases">
        <title>Genomic Encyclopedia of Archaeal and Bacterial Type Strains, Phase II (KMG-II): from individual species to whole genera.</title>
        <authorList>
            <person name="Goeker M."/>
        </authorList>
    </citation>
    <scope>NUCLEOTIDE SEQUENCE [LARGE SCALE GENOMIC DNA]</scope>
    <source>
        <strain evidence="1 2">ATCC BAA-1139</strain>
    </source>
</reference>
<comment type="caution">
    <text evidence="1">The sequence shown here is derived from an EMBL/GenBank/DDBJ whole genome shotgun (WGS) entry which is preliminary data.</text>
</comment>
<dbReference type="OrthoDB" id="5396878at2"/>
<dbReference type="EMBL" id="VLLN01000004">
    <property type="protein sequence ID" value="TWJ32491.1"/>
    <property type="molecule type" value="Genomic_DNA"/>
</dbReference>
<name>A0A562WQU1_9BACT</name>
<sequence length="198" mass="22556">MKTRAATEREIACQQILEHDSSVFSIQWMTLPSDHVHGIDPPFLFSRYLKYIRRFTLSLIRPQLSADGVEFRLMGMNVVLLRFRGPVNREGAGERSLTLSIDGGLLVQPKQCDRGELAFMVTDTAAGLRVTLQLSGYCPLLLGDQRPALWRKWLYRLTQAYIHKVVTVRFLARIYRELAGPGVKTKVVKVLLREGEEV</sequence>
<dbReference type="Proteomes" id="UP000319449">
    <property type="component" value="Unassembled WGS sequence"/>
</dbReference>
<keyword evidence="2" id="KW-1185">Reference proteome</keyword>
<dbReference type="RefSeq" id="WP_145018918.1">
    <property type="nucleotide sequence ID" value="NZ_VLLN01000004.1"/>
</dbReference>
<evidence type="ECO:0000313" key="2">
    <source>
        <dbReference type="Proteomes" id="UP000319449"/>
    </source>
</evidence>
<evidence type="ECO:0000313" key="1">
    <source>
        <dbReference type="EMBL" id="TWJ32491.1"/>
    </source>
</evidence>
<dbReference type="AlphaFoldDB" id="A0A562WQU1"/>
<organism evidence="1 2">
    <name type="scientific">Geobacter argillaceus</name>
    <dbReference type="NCBI Taxonomy" id="345631"/>
    <lineage>
        <taxon>Bacteria</taxon>
        <taxon>Pseudomonadati</taxon>
        <taxon>Thermodesulfobacteriota</taxon>
        <taxon>Desulfuromonadia</taxon>
        <taxon>Geobacterales</taxon>
        <taxon>Geobacteraceae</taxon>
        <taxon>Geobacter</taxon>
    </lineage>
</organism>
<gene>
    <name evidence="1" type="ORF">JN12_00931</name>
</gene>
<proteinExistence type="predicted"/>
<protein>
    <submittedName>
        <fullName evidence="1">Uncharacterized protein</fullName>
    </submittedName>
</protein>
<accession>A0A562WQU1</accession>